<gene>
    <name evidence="1" type="ORF">D1781_13855</name>
</gene>
<comment type="caution">
    <text evidence="1">The sequence shown here is derived from an EMBL/GenBank/DDBJ whole genome shotgun (WGS) entry which is preliminary data.</text>
</comment>
<evidence type="ECO:0000313" key="1">
    <source>
        <dbReference type="EMBL" id="RIX28503.1"/>
    </source>
</evidence>
<dbReference type="OrthoDB" id="2513534at2"/>
<keyword evidence="2" id="KW-1185">Reference proteome</keyword>
<dbReference type="SUPFAM" id="SSF53850">
    <property type="entry name" value="Periplasmic binding protein-like II"/>
    <property type="match status" value="1"/>
</dbReference>
<organism evidence="1 2">
    <name type="scientific">Amnibacterium setariae</name>
    <dbReference type="NCBI Taxonomy" id="2306585"/>
    <lineage>
        <taxon>Bacteria</taxon>
        <taxon>Bacillati</taxon>
        <taxon>Actinomycetota</taxon>
        <taxon>Actinomycetes</taxon>
        <taxon>Micrococcales</taxon>
        <taxon>Microbacteriaceae</taxon>
        <taxon>Amnibacterium</taxon>
    </lineage>
</organism>
<dbReference type="PANTHER" id="PTHR43649">
    <property type="entry name" value="ARABINOSE-BINDING PROTEIN-RELATED"/>
    <property type="match status" value="1"/>
</dbReference>
<dbReference type="PANTHER" id="PTHR43649:SF12">
    <property type="entry name" value="DIACETYLCHITOBIOSE BINDING PROTEIN DASA"/>
    <property type="match status" value="1"/>
</dbReference>
<proteinExistence type="predicted"/>
<reference evidence="2" key="1">
    <citation type="submission" date="2018-09" db="EMBL/GenBank/DDBJ databases">
        <authorList>
            <person name="Kim I."/>
        </authorList>
    </citation>
    <scope>NUCLEOTIDE SEQUENCE [LARGE SCALE GENOMIC DNA]</scope>
    <source>
        <strain evidence="2">DD4a</strain>
    </source>
</reference>
<dbReference type="EMBL" id="QXTG01000002">
    <property type="protein sequence ID" value="RIX28503.1"/>
    <property type="molecule type" value="Genomic_DNA"/>
</dbReference>
<dbReference type="Gene3D" id="3.40.190.10">
    <property type="entry name" value="Periplasmic binding protein-like II"/>
    <property type="match status" value="1"/>
</dbReference>
<dbReference type="InterPro" id="IPR050490">
    <property type="entry name" value="Bact_solute-bd_prot1"/>
</dbReference>
<dbReference type="PROSITE" id="PS51257">
    <property type="entry name" value="PROKAR_LIPOPROTEIN"/>
    <property type="match status" value="1"/>
</dbReference>
<sequence>MKEPMNPSSARRIGRRIGIVGIATAALVATLTGCSKAQGGSSGQYGFDEAQQSKSSTITVWVDATRAPAVKAFEDANPSVKVKTVTYDGSANGSNSFKTKMALFDRSGSGWPDVVFSTQNNDAAWASQKTAGKQPYAAVLDKGLVPSSVLGDFAKGSLDPCTVDGTVYCLRNDLAQNVLWYDKTLLDKFGYSLPKTWEEYQQLSAKVAKDHPGYITGSVGDPWPEIFMWSSKCQANDITGAREVTVNTTSKECTRAAGLIDAGVANKSLSTLSVFSPDFVKKYSGKVLLMPGPAWFAGAIFNNKDSLNLPKGELGVADPLAWNGEQPVTGDVGGGTWFISSHSKNLAAATKFAQYVTTQDGYQVDQAPGYPAYAPAAAKWLAKQASSGYYATSLDPITTAASQVWSGWGYGSFSQEAIWAKVMQPLITSGKPTADGLAAWGTEIKNQAQVNGYTVK</sequence>
<name>A0A3A1TW76_9MICO</name>
<dbReference type="AlphaFoldDB" id="A0A3A1TW76"/>
<dbReference type="RefSeq" id="WP_119482813.1">
    <property type="nucleotide sequence ID" value="NZ_QXTG01000002.1"/>
</dbReference>
<evidence type="ECO:0000313" key="2">
    <source>
        <dbReference type="Proteomes" id="UP000265742"/>
    </source>
</evidence>
<dbReference type="Proteomes" id="UP000265742">
    <property type="component" value="Unassembled WGS sequence"/>
</dbReference>
<protein>
    <submittedName>
        <fullName evidence="1">Extracellular solute-binding protein</fullName>
    </submittedName>
</protein>
<accession>A0A3A1TW76</accession>